<dbReference type="Proteomes" id="UP000198402">
    <property type="component" value="Unassembled WGS sequence"/>
</dbReference>
<organism evidence="1 2">
    <name type="scientific">Secundilactobacillus silagei JCM 19001</name>
    <dbReference type="NCBI Taxonomy" id="1302250"/>
    <lineage>
        <taxon>Bacteria</taxon>
        <taxon>Bacillati</taxon>
        <taxon>Bacillota</taxon>
        <taxon>Bacilli</taxon>
        <taxon>Lactobacillales</taxon>
        <taxon>Lactobacillaceae</taxon>
        <taxon>Secundilactobacillus</taxon>
    </lineage>
</organism>
<sequence length="222" mass="25950">MSELQNKEAFVQNLKINNPDLNDLVSKTEFHFKDSGKFAYYCDGMNHAWNQKGLIVIIETTQTTIQKWKNMWKNSSQYLKSVFTDALDVESMYDVVDLNFKIVSDNEALELSDDLLDMINEISTRDALFTSRTVDEKLELLNDTIERMLKKGKKFAKINDDDYFHLLTNENIKKYRKQTQPFRHASLKALEERKAINLQQKKFLVNYGILVVMALSKSNLQF</sequence>
<gene>
    <name evidence="1" type="ORF">IWT126_02460</name>
</gene>
<evidence type="ECO:0000313" key="2">
    <source>
        <dbReference type="Proteomes" id="UP000198402"/>
    </source>
</evidence>
<dbReference type="AlphaFoldDB" id="A0A1Z5ILV7"/>
<proteinExistence type="predicted"/>
<protein>
    <submittedName>
        <fullName evidence="1">Uncharacterized protein</fullName>
    </submittedName>
</protein>
<reference evidence="1 2" key="1">
    <citation type="submission" date="2015-11" db="EMBL/GenBank/DDBJ databases">
        <title>Draft genome sequences of new species of the genus Lactobacillus isolated from orchardgrass silage.</title>
        <authorList>
            <person name="Tohno M."/>
            <person name="Tanizawa Y."/>
            <person name="Arita M."/>
        </authorList>
    </citation>
    <scope>NUCLEOTIDE SEQUENCE [LARGE SCALE GENOMIC DNA]</scope>
    <source>
        <strain evidence="1 2">IWT126</strain>
    </source>
</reference>
<dbReference type="EMBL" id="BCMG01000021">
    <property type="protein sequence ID" value="GAX02391.1"/>
    <property type="molecule type" value="Genomic_DNA"/>
</dbReference>
<keyword evidence="2" id="KW-1185">Reference proteome</keyword>
<accession>A0A1Z5ILV7</accession>
<name>A0A1Z5ILV7_9LACO</name>
<dbReference type="RefSeq" id="WP_089137365.1">
    <property type="nucleotide sequence ID" value="NZ_BCMG01000021.1"/>
</dbReference>
<dbReference type="OrthoDB" id="2029453at2"/>
<comment type="caution">
    <text evidence="1">The sequence shown here is derived from an EMBL/GenBank/DDBJ whole genome shotgun (WGS) entry which is preliminary data.</text>
</comment>
<evidence type="ECO:0000313" key="1">
    <source>
        <dbReference type="EMBL" id="GAX02391.1"/>
    </source>
</evidence>